<evidence type="ECO:0000259" key="7">
    <source>
        <dbReference type="PROSITE" id="PS50109"/>
    </source>
</evidence>
<dbReference type="InterPro" id="IPR036890">
    <property type="entry name" value="HATPase_C_sf"/>
</dbReference>
<dbReference type="InterPro" id="IPR003661">
    <property type="entry name" value="HisK_dim/P_dom"/>
</dbReference>
<dbReference type="Gene3D" id="2.10.70.100">
    <property type="match status" value="1"/>
</dbReference>
<name>A0ABV8ZH38_9FLAO</name>
<dbReference type="Pfam" id="PF08448">
    <property type="entry name" value="PAS_4"/>
    <property type="match status" value="1"/>
</dbReference>
<dbReference type="InterPro" id="IPR005467">
    <property type="entry name" value="His_kinase_dom"/>
</dbReference>
<evidence type="ECO:0000256" key="4">
    <source>
        <dbReference type="ARBA" id="ARBA00022679"/>
    </source>
</evidence>
<dbReference type="InterPro" id="IPR000700">
    <property type="entry name" value="PAS-assoc_C"/>
</dbReference>
<dbReference type="CDD" id="cd00130">
    <property type="entry name" value="PAS"/>
    <property type="match status" value="3"/>
</dbReference>
<feature type="domain" description="PAC" evidence="9">
    <location>
        <begin position="515"/>
        <end position="568"/>
    </location>
</feature>
<dbReference type="EMBL" id="JBHSFY010000010">
    <property type="protein sequence ID" value="MFC4478671.1"/>
    <property type="molecule type" value="Genomic_DNA"/>
</dbReference>
<dbReference type="InterPro" id="IPR004358">
    <property type="entry name" value="Sig_transdc_His_kin-like_C"/>
</dbReference>
<evidence type="ECO:0000313" key="10">
    <source>
        <dbReference type="EMBL" id="MFC4478671.1"/>
    </source>
</evidence>
<accession>A0ABV8ZH38</accession>
<dbReference type="CDD" id="cd00082">
    <property type="entry name" value="HisKA"/>
    <property type="match status" value="1"/>
</dbReference>
<dbReference type="PROSITE" id="PS50109">
    <property type="entry name" value="HIS_KIN"/>
    <property type="match status" value="1"/>
</dbReference>
<dbReference type="Pfam" id="PF02518">
    <property type="entry name" value="HATPase_c"/>
    <property type="match status" value="1"/>
</dbReference>
<feature type="domain" description="PAC" evidence="9">
    <location>
        <begin position="385"/>
        <end position="439"/>
    </location>
</feature>
<feature type="domain" description="PAS" evidence="8">
    <location>
        <begin position="315"/>
        <end position="385"/>
    </location>
</feature>
<sequence>MENCENCLIFDAPNQLEVYLEDPVPEHLFLTNGGETGTMIAKRDWSSSPLGAIEQWPERFRATLAIMLSSPVPMFVVWGKAAAFFYNDAFRPFLADSSAQPDYLGKEFNKALPSEWRSVSDSLAEILKGGSVKSESNIVLSLTRSGKAHQVYITIGYSIISSQSNGIEGVFATCIENSAVIPDIIASNSVRSQLNSVLMQSNAGIAQADIKGRVVEVNDRYCQMLGYSREEILKMNLGELTHPDDLDRNMKMLQDCMENGNDFLITKRYVCGDGSIIWVNNSISIVMDGHGQKYITAIAIDITAEKEKEEKLLASEAHLQLLRDTVPAMIFYLDQHQRYVTYNTVFKDWFSIQGEEAVGKTVREFLGEAAYAKTFPHLEIAYAGQQEKYEMFAPSRMGVKRWLSIVYTPHKDRDGKVIGLIVHATDITQSKLTEIALRESEFKLQSAVDVAQLGTWSLDIATGISTVSRRHADMFGLDGTVIPSEKVRALIRPSDFKRVTQAFFAAQKEGSNGSYEAEYRIIHGHSGKEKVIHAVGQTFFDEQGKAVLISGTTRDITIQKELQLALENEVALQTKELAAANRELELSNNALQHSNEELAQFAYVASHDLQEPLRKIQIFAQMLQDGNSQRDPRTIIEKIASSAARMSRLITDLLAFSRLIKPEKSLQAVDLSEVVQNVWNDFELAVIEKKAVIAFEKLPVLQAVGLQMNQLFYNLVSNSLKFINDGVSPQIAITSVLVSSEEAARFSSSPILNVNYCHISFSDNGIGFEKDHEDQIFEIFKRLHIQTIYPGSGIGLALCRRIVINHQGFMYAESKEGQGSTFHIYLPDLPAKIDEA</sequence>
<evidence type="ECO:0000259" key="9">
    <source>
        <dbReference type="PROSITE" id="PS50113"/>
    </source>
</evidence>
<dbReference type="PROSITE" id="PS50113">
    <property type="entry name" value="PAC"/>
    <property type="match status" value="3"/>
</dbReference>
<dbReference type="PROSITE" id="PS50112">
    <property type="entry name" value="PAS"/>
    <property type="match status" value="2"/>
</dbReference>
<dbReference type="InterPro" id="IPR001610">
    <property type="entry name" value="PAC"/>
</dbReference>
<keyword evidence="6" id="KW-0175">Coiled coil</keyword>
<gene>
    <name evidence="10" type="ORF">ACFO3N_16470</name>
</gene>
<dbReference type="InterPro" id="IPR035965">
    <property type="entry name" value="PAS-like_dom_sf"/>
</dbReference>
<dbReference type="PRINTS" id="PR00344">
    <property type="entry name" value="BCTRLSENSOR"/>
</dbReference>
<dbReference type="InterPro" id="IPR003594">
    <property type="entry name" value="HATPase_dom"/>
</dbReference>
<keyword evidence="4" id="KW-0808">Transferase</keyword>
<evidence type="ECO:0000259" key="8">
    <source>
        <dbReference type="PROSITE" id="PS50112"/>
    </source>
</evidence>
<dbReference type="SUPFAM" id="SSF47384">
    <property type="entry name" value="Homodimeric domain of signal transducing histidine kinase"/>
    <property type="match status" value="1"/>
</dbReference>
<dbReference type="SUPFAM" id="SSF55874">
    <property type="entry name" value="ATPase domain of HSP90 chaperone/DNA topoisomerase II/histidine kinase"/>
    <property type="match status" value="1"/>
</dbReference>
<dbReference type="Gene3D" id="1.10.287.130">
    <property type="match status" value="1"/>
</dbReference>
<dbReference type="InterPro" id="IPR036097">
    <property type="entry name" value="HisK_dim/P_sf"/>
</dbReference>
<dbReference type="PANTHER" id="PTHR43304">
    <property type="entry name" value="PHYTOCHROME-LIKE PROTEIN CPH1"/>
    <property type="match status" value="1"/>
</dbReference>
<keyword evidence="3" id="KW-0597">Phosphoprotein</keyword>
<evidence type="ECO:0000313" key="11">
    <source>
        <dbReference type="Proteomes" id="UP001596003"/>
    </source>
</evidence>
<reference evidence="11" key="1">
    <citation type="journal article" date="2019" name="Int. J. Syst. Evol. Microbiol.">
        <title>The Global Catalogue of Microorganisms (GCM) 10K type strain sequencing project: providing services to taxonomists for standard genome sequencing and annotation.</title>
        <authorList>
            <consortium name="The Broad Institute Genomics Platform"/>
            <consortium name="The Broad Institute Genome Sequencing Center for Infectious Disease"/>
            <person name="Wu L."/>
            <person name="Ma J."/>
        </authorList>
    </citation>
    <scope>NUCLEOTIDE SEQUENCE [LARGE SCALE GENOMIC DNA]</scope>
    <source>
        <strain evidence="11">NBRC 103627</strain>
    </source>
</reference>
<dbReference type="InterPro" id="IPR052162">
    <property type="entry name" value="Sensor_kinase/Photoreceptor"/>
</dbReference>
<evidence type="ECO:0000256" key="1">
    <source>
        <dbReference type="ARBA" id="ARBA00000085"/>
    </source>
</evidence>
<protein>
    <recommendedName>
        <fullName evidence="2">histidine kinase</fullName>
        <ecNumber evidence="2">2.7.13.3</ecNumber>
    </recommendedName>
</protein>
<dbReference type="InterPro" id="IPR013655">
    <property type="entry name" value="PAS_fold_3"/>
</dbReference>
<feature type="domain" description="PAC" evidence="9">
    <location>
        <begin position="259"/>
        <end position="314"/>
    </location>
</feature>
<evidence type="ECO:0000256" key="3">
    <source>
        <dbReference type="ARBA" id="ARBA00022553"/>
    </source>
</evidence>
<dbReference type="Gene3D" id="3.30.565.10">
    <property type="entry name" value="Histidine kinase-like ATPase, C-terminal domain"/>
    <property type="match status" value="1"/>
</dbReference>
<dbReference type="SMART" id="SM00086">
    <property type="entry name" value="PAC"/>
    <property type="match status" value="3"/>
</dbReference>
<dbReference type="PANTHER" id="PTHR43304:SF1">
    <property type="entry name" value="PAC DOMAIN-CONTAINING PROTEIN"/>
    <property type="match status" value="1"/>
</dbReference>
<dbReference type="SUPFAM" id="SSF55785">
    <property type="entry name" value="PYP-like sensor domain (PAS domain)"/>
    <property type="match status" value="3"/>
</dbReference>
<keyword evidence="5" id="KW-0418">Kinase</keyword>
<keyword evidence="11" id="KW-1185">Reference proteome</keyword>
<dbReference type="SMART" id="SM00388">
    <property type="entry name" value="HisKA"/>
    <property type="match status" value="1"/>
</dbReference>
<evidence type="ECO:0000256" key="2">
    <source>
        <dbReference type="ARBA" id="ARBA00012438"/>
    </source>
</evidence>
<dbReference type="InterPro" id="IPR000014">
    <property type="entry name" value="PAS"/>
</dbReference>
<dbReference type="Gene3D" id="3.30.450.20">
    <property type="entry name" value="PAS domain"/>
    <property type="match status" value="4"/>
</dbReference>
<dbReference type="Proteomes" id="UP001596003">
    <property type="component" value="Unassembled WGS sequence"/>
</dbReference>
<dbReference type="NCBIfam" id="TIGR00229">
    <property type="entry name" value="sensory_box"/>
    <property type="match status" value="3"/>
</dbReference>
<dbReference type="Pfam" id="PF08447">
    <property type="entry name" value="PAS_3"/>
    <property type="match status" value="2"/>
</dbReference>
<feature type="domain" description="PAS" evidence="8">
    <location>
        <begin position="190"/>
        <end position="260"/>
    </location>
</feature>
<feature type="coiled-coil region" evidence="6">
    <location>
        <begin position="563"/>
        <end position="597"/>
    </location>
</feature>
<evidence type="ECO:0000256" key="6">
    <source>
        <dbReference type="SAM" id="Coils"/>
    </source>
</evidence>
<dbReference type="Pfam" id="PF00512">
    <property type="entry name" value="HisKA"/>
    <property type="match status" value="1"/>
</dbReference>
<comment type="catalytic activity">
    <reaction evidence="1">
        <text>ATP + protein L-histidine = ADP + protein N-phospho-L-histidine.</text>
        <dbReference type="EC" id="2.7.13.3"/>
    </reaction>
</comment>
<organism evidence="10 11">
    <name type="scientific">Flavobacterium chungangensis</name>
    <dbReference type="NCBI Taxonomy" id="2708132"/>
    <lineage>
        <taxon>Bacteria</taxon>
        <taxon>Pseudomonadati</taxon>
        <taxon>Bacteroidota</taxon>
        <taxon>Flavobacteriia</taxon>
        <taxon>Flavobacteriales</taxon>
        <taxon>Flavobacteriaceae</taxon>
        <taxon>Flavobacterium</taxon>
    </lineage>
</organism>
<feature type="domain" description="Histidine kinase" evidence="7">
    <location>
        <begin position="604"/>
        <end position="830"/>
    </location>
</feature>
<dbReference type="EC" id="2.7.13.3" evidence="2"/>
<evidence type="ECO:0000256" key="5">
    <source>
        <dbReference type="ARBA" id="ARBA00022777"/>
    </source>
</evidence>
<proteinExistence type="predicted"/>
<dbReference type="SMART" id="SM00387">
    <property type="entry name" value="HATPase_c"/>
    <property type="match status" value="1"/>
</dbReference>
<dbReference type="InterPro" id="IPR013656">
    <property type="entry name" value="PAS_4"/>
</dbReference>
<dbReference type="SMART" id="SM00091">
    <property type="entry name" value="PAS"/>
    <property type="match status" value="4"/>
</dbReference>
<comment type="caution">
    <text evidence="10">The sequence shown here is derived from an EMBL/GenBank/DDBJ whole genome shotgun (WGS) entry which is preliminary data.</text>
</comment>